<evidence type="ECO:0000313" key="1">
    <source>
        <dbReference type="EMBL" id="MFC7747776.1"/>
    </source>
</evidence>
<dbReference type="PANTHER" id="PTHR37166:SF1">
    <property type="entry name" value="PROTEIN FLAG"/>
    <property type="match status" value="1"/>
</dbReference>
<keyword evidence="2" id="KW-1185">Reference proteome</keyword>
<keyword evidence="1" id="KW-0282">Flagellum</keyword>
<dbReference type="SUPFAM" id="SSF160214">
    <property type="entry name" value="FlaG-like"/>
    <property type="match status" value="1"/>
</dbReference>
<keyword evidence="1" id="KW-0966">Cell projection</keyword>
<organism evidence="1 2">
    <name type="scientific">Lentibacillus kimchii</name>
    <dbReference type="NCBI Taxonomy" id="1542911"/>
    <lineage>
        <taxon>Bacteria</taxon>
        <taxon>Bacillati</taxon>
        <taxon>Bacillota</taxon>
        <taxon>Bacilli</taxon>
        <taxon>Bacillales</taxon>
        <taxon>Bacillaceae</taxon>
        <taxon>Lentibacillus</taxon>
    </lineage>
</organism>
<dbReference type="Pfam" id="PF03646">
    <property type="entry name" value="FlaG"/>
    <property type="match status" value="1"/>
</dbReference>
<protein>
    <submittedName>
        <fullName evidence="1">Flagellar protein FlaG</fullName>
    </submittedName>
</protein>
<dbReference type="InterPro" id="IPR005186">
    <property type="entry name" value="FlaG"/>
</dbReference>
<dbReference type="Proteomes" id="UP001596620">
    <property type="component" value="Unassembled WGS sequence"/>
</dbReference>
<gene>
    <name evidence="1" type="ORF">ACFQU8_11320</name>
</gene>
<dbReference type="RefSeq" id="WP_382360085.1">
    <property type="nucleotide sequence ID" value="NZ_JBHTGR010000055.1"/>
</dbReference>
<keyword evidence="1" id="KW-0969">Cilium</keyword>
<comment type="caution">
    <text evidence="1">The sequence shown here is derived from an EMBL/GenBank/DDBJ whole genome shotgun (WGS) entry which is preliminary data.</text>
</comment>
<sequence>MKPVRTNLEFELHDKLDEYFVKVVDQDTDDVIREIPPEKMLDKHAAMAEFMGLLVDEKI</sequence>
<accession>A0ABW2UXH3</accession>
<proteinExistence type="predicted"/>
<dbReference type="PANTHER" id="PTHR37166">
    <property type="entry name" value="PROTEIN FLAG"/>
    <property type="match status" value="1"/>
</dbReference>
<evidence type="ECO:0000313" key="2">
    <source>
        <dbReference type="Proteomes" id="UP001596620"/>
    </source>
</evidence>
<dbReference type="InterPro" id="IPR035924">
    <property type="entry name" value="FlaG-like_sf"/>
</dbReference>
<dbReference type="Gene3D" id="3.30.160.170">
    <property type="entry name" value="FlaG-like"/>
    <property type="match status" value="1"/>
</dbReference>
<name>A0ABW2UXH3_9BACI</name>
<dbReference type="EMBL" id="JBHTGR010000055">
    <property type="protein sequence ID" value="MFC7747776.1"/>
    <property type="molecule type" value="Genomic_DNA"/>
</dbReference>
<reference evidence="2" key="1">
    <citation type="journal article" date="2019" name="Int. J. Syst. Evol. Microbiol.">
        <title>The Global Catalogue of Microorganisms (GCM) 10K type strain sequencing project: providing services to taxonomists for standard genome sequencing and annotation.</title>
        <authorList>
            <consortium name="The Broad Institute Genomics Platform"/>
            <consortium name="The Broad Institute Genome Sequencing Center for Infectious Disease"/>
            <person name="Wu L."/>
            <person name="Ma J."/>
        </authorList>
    </citation>
    <scope>NUCLEOTIDE SEQUENCE [LARGE SCALE GENOMIC DNA]</scope>
    <source>
        <strain evidence="2">JCM 30234</strain>
    </source>
</reference>